<comment type="caution">
    <text evidence="1">The sequence shown here is derived from an EMBL/GenBank/DDBJ whole genome shotgun (WGS) entry which is preliminary data.</text>
</comment>
<evidence type="ECO:0008006" key="3">
    <source>
        <dbReference type="Google" id="ProtNLM"/>
    </source>
</evidence>
<reference evidence="1 2" key="1">
    <citation type="submission" date="2019-06" db="EMBL/GenBank/DDBJ databases">
        <authorList>
            <person name="Broberg M."/>
        </authorList>
    </citation>
    <scope>NUCLEOTIDE SEQUENCE [LARGE SCALE GENOMIC DNA]</scope>
</reference>
<name>A0ABY6UP15_BIOOC</name>
<sequence length="289" mass="32822">MATVLAPKRENLKDRLVNFDKQATLSFQGQDPHTISQVCKDSRDAVKKHCVAIRGKRDAPITTKGLVEIQEEKPLSQATMNSFLTIMLLPMHWYVPWQLSNGIRPLNADLFAYLSRFVGYTGPEINDERRCTYKQHKDRELSKLLFVAETTFANGAPPIHFLPLVAETVFANVQKDLGKKLDSFPLFKMLPQELQDKIWTWAGASAKGAPPILLLPQYSPYREHFADAAKYRAGNQVACHHEQPARDNVTEYLDEQICRPPVASRTLLAREQEETDEYEEAVSRRLTAG</sequence>
<evidence type="ECO:0000313" key="1">
    <source>
        <dbReference type="EMBL" id="VUC33054.1"/>
    </source>
</evidence>
<protein>
    <recommendedName>
        <fullName evidence="3">Ndc10 domain-containing protein</fullName>
    </recommendedName>
</protein>
<dbReference type="Proteomes" id="UP000766486">
    <property type="component" value="Unassembled WGS sequence"/>
</dbReference>
<proteinExistence type="predicted"/>
<keyword evidence="2" id="KW-1185">Reference proteome</keyword>
<dbReference type="EMBL" id="CABFNS010000855">
    <property type="protein sequence ID" value="VUC33054.1"/>
    <property type="molecule type" value="Genomic_DNA"/>
</dbReference>
<evidence type="ECO:0000313" key="2">
    <source>
        <dbReference type="Proteomes" id="UP000766486"/>
    </source>
</evidence>
<gene>
    <name evidence="1" type="ORF">CLO192961_LOCUS339061</name>
</gene>
<accession>A0ABY6UP15</accession>
<organism evidence="1 2">
    <name type="scientific">Bionectria ochroleuca</name>
    <name type="common">Gliocladium roseum</name>
    <dbReference type="NCBI Taxonomy" id="29856"/>
    <lineage>
        <taxon>Eukaryota</taxon>
        <taxon>Fungi</taxon>
        <taxon>Dikarya</taxon>
        <taxon>Ascomycota</taxon>
        <taxon>Pezizomycotina</taxon>
        <taxon>Sordariomycetes</taxon>
        <taxon>Hypocreomycetidae</taxon>
        <taxon>Hypocreales</taxon>
        <taxon>Bionectriaceae</taxon>
        <taxon>Clonostachys</taxon>
    </lineage>
</organism>